<evidence type="ECO:0000259" key="1">
    <source>
        <dbReference type="Pfam" id="PF14576"/>
    </source>
</evidence>
<accession>A0A067JS64</accession>
<feature type="domain" description="Sieve element occlusion N-terminal" evidence="1">
    <location>
        <begin position="2"/>
        <end position="250"/>
    </location>
</feature>
<name>A0A067JS64_JATCU</name>
<gene>
    <name evidence="2" type="ORF">JCGZ_17860</name>
</gene>
<dbReference type="PANTHER" id="PTHR33232:SF11">
    <property type="entry name" value="PROTEIN SIEVE ELEMENT OCCLUSION C"/>
    <property type="match status" value="1"/>
</dbReference>
<dbReference type="OrthoDB" id="1670392at2759"/>
<dbReference type="Proteomes" id="UP000027138">
    <property type="component" value="Unassembled WGS sequence"/>
</dbReference>
<dbReference type="InterPro" id="IPR027942">
    <property type="entry name" value="SEO_N"/>
</dbReference>
<dbReference type="STRING" id="180498.A0A067JS64"/>
<dbReference type="Pfam" id="PF14576">
    <property type="entry name" value="SEO_N"/>
    <property type="match status" value="1"/>
</dbReference>
<evidence type="ECO:0000313" key="2">
    <source>
        <dbReference type="EMBL" id="KDP26702.1"/>
    </source>
</evidence>
<organism evidence="2 3">
    <name type="scientific">Jatropha curcas</name>
    <name type="common">Barbados nut</name>
    <dbReference type="NCBI Taxonomy" id="180498"/>
    <lineage>
        <taxon>Eukaryota</taxon>
        <taxon>Viridiplantae</taxon>
        <taxon>Streptophyta</taxon>
        <taxon>Embryophyta</taxon>
        <taxon>Tracheophyta</taxon>
        <taxon>Spermatophyta</taxon>
        <taxon>Magnoliopsida</taxon>
        <taxon>eudicotyledons</taxon>
        <taxon>Gunneridae</taxon>
        <taxon>Pentapetalae</taxon>
        <taxon>rosids</taxon>
        <taxon>fabids</taxon>
        <taxon>Malpighiales</taxon>
        <taxon>Euphorbiaceae</taxon>
        <taxon>Crotonoideae</taxon>
        <taxon>Jatropheae</taxon>
        <taxon>Jatropha</taxon>
    </lineage>
</organism>
<protein>
    <recommendedName>
        <fullName evidence="1">Sieve element occlusion N-terminal domain-containing protein</fullName>
    </recommendedName>
</protein>
<reference evidence="2 3" key="1">
    <citation type="journal article" date="2014" name="PLoS ONE">
        <title>Global Analysis of Gene Expression Profiles in Physic Nut (Jatropha curcas L.) Seedlings Exposed to Salt Stress.</title>
        <authorList>
            <person name="Zhang L."/>
            <person name="Zhang C."/>
            <person name="Wu P."/>
            <person name="Chen Y."/>
            <person name="Li M."/>
            <person name="Jiang H."/>
            <person name="Wu G."/>
        </authorList>
    </citation>
    <scope>NUCLEOTIDE SEQUENCE [LARGE SCALE GENOMIC DNA]</scope>
    <source>
        <strain evidence="3">cv. GZQX0401</strain>
        <tissue evidence="2">Young leaves</tissue>
    </source>
</reference>
<dbReference type="InterPro" id="IPR039299">
    <property type="entry name" value="SEOA"/>
</dbReference>
<evidence type="ECO:0000313" key="3">
    <source>
        <dbReference type="Proteomes" id="UP000027138"/>
    </source>
</evidence>
<dbReference type="EMBL" id="KK914893">
    <property type="protein sequence ID" value="KDP26702.1"/>
    <property type="molecule type" value="Genomic_DNA"/>
</dbReference>
<sequence length="281" mass="31530">MENVLSYTATSEVSSFHIDANAKNDISNIKIVGAEESLAQIICKISHEMLVRSPREGDLHTRTMVLFDLLGNYRWDAKVVLVLAAFATSYGEFWLIMQLYPINPLAASVAMLKQLPNDLRMLKPRFKALSSLVKTMLDVTKCIIKFEGLPLKHVKLDDGSMAIAKSYIYIAAYWVTRSALACSSQITDLKAMKPEQVCSNSTAIAAWQLSSLVYRLSGIYTRLSRQVDLCHQQIETKLYQKLLNLFQEVHANNQEVLGMLLALRNDLPLKDTSAQAKVCLN</sequence>
<dbReference type="GO" id="GO:0010088">
    <property type="term" value="P:phloem development"/>
    <property type="evidence" value="ECO:0007669"/>
    <property type="project" value="InterPro"/>
</dbReference>
<proteinExistence type="predicted"/>
<dbReference type="PANTHER" id="PTHR33232">
    <property type="entry name" value="PROTEIN SIEVE ELEMENT OCCLUSION B-LIKE"/>
    <property type="match status" value="1"/>
</dbReference>
<dbReference type="AlphaFoldDB" id="A0A067JS64"/>
<keyword evidence="3" id="KW-1185">Reference proteome</keyword>